<dbReference type="SUPFAM" id="SSF102198">
    <property type="entry name" value="Putative cyclase"/>
    <property type="match status" value="1"/>
</dbReference>
<dbReference type="GO" id="GO:0004061">
    <property type="term" value="F:arylformamidase activity"/>
    <property type="evidence" value="ECO:0007669"/>
    <property type="project" value="InterPro"/>
</dbReference>
<name>A0A1H7GH27_9GAMM</name>
<keyword evidence="2" id="KW-1185">Reference proteome</keyword>
<sequence length="286" mass="31487">MKIAISLAEHNYIINTEQGHSLAIPLDFLHAHNQPSHFGATPALASAMQAGDFIGDTRKGGSCNVLELSINPHCHGTHTETIAHICHTDHPLSIAVSALALPPLIPCTLITLSPITASCTQDHYRPSLEANDRVIGRRQLEQQLAPYTKHQLQALVVRTLPNNADKCHQHYNDEKQPAFFTADAVCYLNERGVEHLLLDLPSLDRANDQGLLTCHRLFWQVSAGSHQASPTSLVNKTITEMAYIDNSLSDGFYFLNLQTPAFITDAAPSRPVLYQALRVNESHGQQ</sequence>
<dbReference type="InterPro" id="IPR037175">
    <property type="entry name" value="KFase_sf"/>
</dbReference>
<evidence type="ECO:0000313" key="2">
    <source>
        <dbReference type="Proteomes" id="UP000199297"/>
    </source>
</evidence>
<protein>
    <submittedName>
        <fullName evidence="1">Putative cyclase</fullName>
    </submittedName>
</protein>
<organism evidence="1 2">
    <name type="scientific">Colwellia chukchiensis</name>
    <dbReference type="NCBI Taxonomy" id="641665"/>
    <lineage>
        <taxon>Bacteria</taxon>
        <taxon>Pseudomonadati</taxon>
        <taxon>Pseudomonadota</taxon>
        <taxon>Gammaproteobacteria</taxon>
        <taxon>Alteromonadales</taxon>
        <taxon>Colwelliaceae</taxon>
        <taxon>Colwellia</taxon>
    </lineage>
</organism>
<accession>A0A1H7GH27</accession>
<dbReference type="AlphaFoldDB" id="A0A1H7GH27"/>
<gene>
    <name evidence="1" type="ORF">SAMN05216262_101195</name>
</gene>
<dbReference type="OrthoDB" id="9814192at2"/>
<evidence type="ECO:0000313" key="1">
    <source>
        <dbReference type="EMBL" id="SEK37384.1"/>
    </source>
</evidence>
<reference evidence="2" key="1">
    <citation type="submission" date="2016-10" db="EMBL/GenBank/DDBJ databases">
        <authorList>
            <person name="Varghese N."/>
            <person name="Submissions S."/>
        </authorList>
    </citation>
    <scope>NUCLEOTIDE SEQUENCE [LARGE SCALE GENOMIC DNA]</scope>
    <source>
        <strain evidence="2">CGMCC 1.9127</strain>
    </source>
</reference>
<dbReference type="RefSeq" id="WP_085282910.1">
    <property type="nucleotide sequence ID" value="NZ_FOBI01000001.1"/>
</dbReference>
<proteinExistence type="predicted"/>
<dbReference type="Proteomes" id="UP000199297">
    <property type="component" value="Unassembled WGS sequence"/>
</dbReference>
<dbReference type="Pfam" id="PF04199">
    <property type="entry name" value="Cyclase"/>
    <property type="match status" value="1"/>
</dbReference>
<dbReference type="GO" id="GO:0019441">
    <property type="term" value="P:L-tryptophan catabolic process to kynurenine"/>
    <property type="evidence" value="ECO:0007669"/>
    <property type="project" value="InterPro"/>
</dbReference>
<dbReference type="InterPro" id="IPR007325">
    <property type="entry name" value="KFase/CYL"/>
</dbReference>
<dbReference type="STRING" id="641665.GCA_002104455_00508"/>
<dbReference type="Gene3D" id="3.50.30.50">
    <property type="entry name" value="Putative cyclase"/>
    <property type="match status" value="1"/>
</dbReference>
<dbReference type="EMBL" id="FOBI01000001">
    <property type="protein sequence ID" value="SEK37384.1"/>
    <property type="molecule type" value="Genomic_DNA"/>
</dbReference>